<feature type="compositionally biased region" description="Polar residues" evidence="2">
    <location>
        <begin position="59"/>
        <end position="72"/>
    </location>
</feature>
<dbReference type="OrthoDB" id="3634131at2759"/>
<evidence type="ECO:0000256" key="1">
    <source>
        <dbReference type="SAM" id="Coils"/>
    </source>
</evidence>
<organism evidence="3 4">
    <name type="scientific">Cercospora kikuchii</name>
    <dbReference type="NCBI Taxonomy" id="84275"/>
    <lineage>
        <taxon>Eukaryota</taxon>
        <taxon>Fungi</taxon>
        <taxon>Dikarya</taxon>
        <taxon>Ascomycota</taxon>
        <taxon>Pezizomycotina</taxon>
        <taxon>Dothideomycetes</taxon>
        <taxon>Dothideomycetidae</taxon>
        <taxon>Mycosphaerellales</taxon>
        <taxon>Mycosphaerellaceae</taxon>
        <taxon>Cercospora</taxon>
    </lineage>
</organism>
<accession>A0A9P3CQV2</accession>
<dbReference type="AlphaFoldDB" id="A0A9P3CQV2"/>
<feature type="compositionally biased region" description="Basic and acidic residues" evidence="2">
    <location>
        <begin position="78"/>
        <end position="88"/>
    </location>
</feature>
<feature type="coiled-coil region" evidence="1">
    <location>
        <begin position="111"/>
        <end position="138"/>
    </location>
</feature>
<protein>
    <submittedName>
        <fullName evidence="3">Uncharacterized protein</fullName>
    </submittedName>
</protein>
<evidence type="ECO:0000256" key="2">
    <source>
        <dbReference type="SAM" id="MobiDB-lite"/>
    </source>
</evidence>
<sequence length="189" mass="21178">MSSSKPARAGTIKQKLREALAKLRKTPVVTPEQKLHLKLDTLKSQATNLNTQASHLLTQTTTFTSRASSTPLPNSPPPDREPLFERHPTSGPPSSYDAQVRAYETLTTEWKEFLEKDVKGWEKELEQFEKVLPNLREKHFDSDRKVGEMEHEFIGLGNAVHNLKLQRTEIRRAVEGVGLPKEGGGGDGE</sequence>
<dbReference type="GeneID" id="68293719"/>
<dbReference type="Proteomes" id="UP000825890">
    <property type="component" value="Unassembled WGS sequence"/>
</dbReference>
<comment type="caution">
    <text evidence="3">The sequence shown here is derived from an EMBL/GenBank/DDBJ whole genome shotgun (WGS) entry which is preliminary data.</text>
</comment>
<name>A0A9P3CQV2_9PEZI</name>
<keyword evidence="4" id="KW-1185">Reference proteome</keyword>
<reference evidence="3 4" key="1">
    <citation type="submission" date="2021-01" db="EMBL/GenBank/DDBJ databases">
        <title>Cercospora kikuchii MAFF 305040 whole genome shotgun sequence.</title>
        <authorList>
            <person name="Kashiwa T."/>
            <person name="Suzuki T."/>
        </authorList>
    </citation>
    <scope>NUCLEOTIDE SEQUENCE [LARGE SCALE GENOMIC DNA]</scope>
    <source>
        <strain evidence="3 4">MAFF 305040</strain>
    </source>
</reference>
<feature type="region of interest" description="Disordered" evidence="2">
    <location>
        <begin position="59"/>
        <end position="97"/>
    </location>
</feature>
<evidence type="ECO:0000313" key="4">
    <source>
        <dbReference type="Proteomes" id="UP000825890"/>
    </source>
</evidence>
<proteinExistence type="predicted"/>
<keyword evidence="1" id="KW-0175">Coiled coil</keyword>
<dbReference type="EMBL" id="BOLY01000005">
    <property type="protein sequence ID" value="GIZ44960.1"/>
    <property type="molecule type" value="Genomic_DNA"/>
</dbReference>
<evidence type="ECO:0000313" key="3">
    <source>
        <dbReference type="EMBL" id="GIZ44960.1"/>
    </source>
</evidence>
<gene>
    <name evidence="3" type="ORF">CKM354_000814400</name>
</gene>
<dbReference type="RefSeq" id="XP_044659447.1">
    <property type="nucleotide sequence ID" value="XM_044803512.1"/>
</dbReference>